<name>A0A6J5KI31_9CAUD</name>
<gene>
    <name evidence="1" type="ORF">UFOVP25_13</name>
</gene>
<sequence>MTEAQKKYVDDNHDKEAVTVMARALCLTLTPVHAYMLQKGYKAVRFNVYRKDRTRVKEGYFDVDSIDFF</sequence>
<protein>
    <recommendedName>
        <fullName evidence="2">Helix-turn-helix domain containing protein</fullName>
    </recommendedName>
</protein>
<accession>A0A6J5KI31</accession>
<organism evidence="1">
    <name type="scientific">uncultured Caudovirales phage</name>
    <dbReference type="NCBI Taxonomy" id="2100421"/>
    <lineage>
        <taxon>Viruses</taxon>
        <taxon>Duplodnaviria</taxon>
        <taxon>Heunggongvirae</taxon>
        <taxon>Uroviricota</taxon>
        <taxon>Caudoviricetes</taxon>
        <taxon>Peduoviridae</taxon>
        <taxon>Maltschvirus</taxon>
        <taxon>Maltschvirus maltsch</taxon>
    </lineage>
</organism>
<proteinExistence type="predicted"/>
<evidence type="ECO:0008006" key="2">
    <source>
        <dbReference type="Google" id="ProtNLM"/>
    </source>
</evidence>
<evidence type="ECO:0000313" key="1">
    <source>
        <dbReference type="EMBL" id="CAB4121734.1"/>
    </source>
</evidence>
<dbReference type="EMBL" id="LR796153">
    <property type="protein sequence ID" value="CAB4121734.1"/>
    <property type="molecule type" value="Genomic_DNA"/>
</dbReference>
<reference evidence="1" key="1">
    <citation type="submission" date="2020-04" db="EMBL/GenBank/DDBJ databases">
        <authorList>
            <person name="Chiriac C."/>
            <person name="Salcher M."/>
            <person name="Ghai R."/>
            <person name="Kavagutti S V."/>
        </authorList>
    </citation>
    <scope>NUCLEOTIDE SEQUENCE</scope>
</reference>